<dbReference type="AlphaFoldDB" id="A0A1F6D5I2"/>
<dbReference type="InterPro" id="IPR038071">
    <property type="entry name" value="UROD/MetE-like_sf"/>
</dbReference>
<dbReference type="Gene3D" id="3.20.20.210">
    <property type="match status" value="1"/>
</dbReference>
<reference evidence="2 3" key="1">
    <citation type="journal article" date="2016" name="Nat. Commun.">
        <title>Thousands of microbial genomes shed light on interconnected biogeochemical processes in an aquifer system.</title>
        <authorList>
            <person name="Anantharaman K."/>
            <person name="Brown C.T."/>
            <person name="Hug L.A."/>
            <person name="Sharon I."/>
            <person name="Castelle C.J."/>
            <person name="Probst A.J."/>
            <person name="Thomas B.C."/>
            <person name="Singh A."/>
            <person name="Wilkins M.J."/>
            <person name="Karaoz U."/>
            <person name="Brodie E.L."/>
            <person name="Williams K.H."/>
            <person name="Hubbard S.S."/>
            <person name="Banfield J.F."/>
        </authorList>
    </citation>
    <scope>NUCLEOTIDE SEQUENCE [LARGE SCALE GENOMIC DNA]</scope>
    <source>
        <strain evidence="3">RIFCSPLOWO2_12_FULL_64_10</strain>
    </source>
</reference>
<comment type="caution">
    <text evidence="2">The sequence shown here is derived from an EMBL/GenBank/DDBJ whole genome shotgun (WGS) entry which is preliminary data.</text>
</comment>
<dbReference type="GO" id="GO:0006779">
    <property type="term" value="P:porphyrin-containing compound biosynthetic process"/>
    <property type="evidence" value="ECO:0007669"/>
    <property type="project" value="InterPro"/>
</dbReference>
<sequence>MTEGMTERERLIESLTFGRPDHLPFEHAYGLMPGTLERWHAEGLPPEVTVEGTYGDERLKAYFGFTPRRPGLPVNFGLHPAFEPATLQETDDLLVTRDNMGIVRKMKKGVTSLAIPVEFPIQKPEDFADYNRRLQFDERRFGEGWLARCEEMRRNGWPLSAGWMGFYWFPRDLMGDEGLCVAYYEWPELLHDFLRTYADLLYAVSERLLEKVKVDVMHMGEDMCYRNGLMISPSTYREFILPHYQRLIRLYRDHGTRVFSVDTDGDVAELLPLLVEAGVNVCLPMEVRAGNDIVAYRGQYGQHMAFSRGLNKLTLMDRPVSLAPGTEGMSLSPREAIDLELDYRLKPMVESGGYIAGLDHRVVPETSLDSFTYYVRRVREMLGMDLDAPAFR</sequence>
<dbReference type="GO" id="GO:0004853">
    <property type="term" value="F:uroporphyrinogen decarboxylase activity"/>
    <property type="evidence" value="ECO:0007669"/>
    <property type="project" value="InterPro"/>
</dbReference>
<dbReference type="EMBL" id="MFKF01000025">
    <property type="protein sequence ID" value="OGG56607.1"/>
    <property type="molecule type" value="Genomic_DNA"/>
</dbReference>
<evidence type="ECO:0000313" key="3">
    <source>
        <dbReference type="Proteomes" id="UP000178606"/>
    </source>
</evidence>
<dbReference type="Pfam" id="PF01208">
    <property type="entry name" value="URO-D"/>
    <property type="match status" value="1"/>
</dbReference>
<organism evidence="2 3">
    <name type="scientific">Handelsmanbacteria sp. (strain RIFCSPLOWO2_12_FULL_64_10)</name>
    <dbReference type="NCBI Taxonomy" id="1817868"/>
    <lineage>
        <taxon>Bacteria</taxon>
        <taxon>Candidatus Handelsmaniibacteriota</taxon>
    </lineage>
</organism>
<name>A0A1F6D5I2_HANXR</name>
<protein>
    <recommendedName>
        <fullName evidence="1">Uroporphyrinogen decarboxylase (URO-D) domain-containing protein</fullName>
    </recommendedName>
</protein>
<gene>
    <name evidence="2" type="ORF">A3F84_02525</name>
</gene>
<accession>A0A1F6D5I2</accession>
<dbReference type="Proteomes" id="UP000178606">
    <property type="component" value="Unassembled WGS sequence"/>
</dbReference>
<evidence type="ECO:0000313" key="2">
    <source>
        <dbReference type="EMBL" id="OGG56607.1"/>
    </source>
</evidence>
<feature type="domain" description="Uroporphyrinogen decarboxylase (URO-D)" evidence="1">
    <location>
        <begin position="158"/>
        <end position="380"/>
    </location>
</feature>
<dbReference type="SUPFAM" id="SSF51726">
    <property type="entry name" value="UROD/MetE-like"/>
    <property type="match status" value="1"/>
</dbReference>
<dbReference type="InterPro" id="IPR000257">
    <property type="entry name" value="Uroporphyrinogen_deCOase"/>
</dbReference>
<proteinExistence type="predicted"/>
<evidence type="ECO:0000259" key="1">
    <source>
        <dbReference type="Pfam" id="PF01208"/>
    </source>
</evidence>